<protein>
    <submittedName>
        <fullName evidence="1">Predicted protein</fullName>
    </submittedName>
</protein>
<evidence type="ECO:0000313" key="1">
    <source>
        <dbReference type="EMBL" id="CBX97687.1"/>
    </source>
</evidence>
<dbReference type="Proteomes" id="UP000002668">
    <property type="component" value="Genome"/>
</dbReference>
<dbReference type="VEuPathDB" id="FungiDB:LEMA_uP090960.1"/>
<sequence length="67" mass="7515">MYPVLLDAHSNMRYRDYLPQQIVALRPMQAPLRSASFISPYATDLPRTAFAAPYQNRVSVAINGVCS</sequence>
<dbReference type="AlphaFoldDB" id="E5A1X0"/>
<dbReference type="EMBL" id="FP929132">
    <property type="protein sequence ID" value="CBX97687.1"/>
    <property type="molecule type" value="Genomic_DNA"/>
</dbReference>
<name>E5A1X0_LEPMJ</name>
<reference evidence="2" key="1">
    <citation type="journal article" date="2011" name="Nat. Commun.">
        <title>Effector diversification within compartments of the Leptosphaeria maculans genome affected by Repeat-Induced Point mutations.</title>
        <authorList>
            <person name="Rouxel T."/>
            <person name="Grandaubert J."/>
            <person name="Hane J.K."/>
            <person name="Hoede C."/>
            <person name="van de Wouw A.P."/>
            <person name="Couloux A."/>
            <person name="Dominguez V."/>
            <person name="Anthouard V."/>
            <person name="Bally P."/>
            <person name="Bourras S."/>
            <person name="Cozijnsen A.J."/>
            <person name="Ciuffetti L.M."/>
            <person name="Degrave A."/>
            <person name="Dilmaghani A."/>
            <person name="Duret L."/>
            <person name="Fudal I."/>
            <person name="Goodwin S.B."/>
            <person name="Gout L."/>
            <person name="Glaser N."/>
            <person name="Linglin J."/>
            <person name="Kema G.H.J."/>
            <person name="Lapalu N."/>
            <person name="Lawrence C.B."/>
            <person name="May K."/>
            <person name="Meyer M."/>
            <person name="Ollivier B."/>
            <person name="Poulain J."/>
            <person name="Schoch C.L."/>
            <person name="Simon A."/>
            <person name="Spatafora J.W."/>
            <person name="Stachowiak A."/>
            <person name="Turgeon B.G."/>
            <person name="Tyler B.M."/>
            <person name="Vincent D."/>
            <person name="Weissenbach J."/>
            <person name="Amselem J."/>
            <person name="Quesneville H."/>
            <person name="Oliver R.P."/>
            <person name="Wincker P."/>
            <person name="Balesdent M.-H."/>
            <person name="Howlett B.J."/>
        </authorList>
    </citation>
    <scope>NUCLEOTIDE SEQUENCE [LARGE SCALE GENOMIC DNA]</scope>
    <source>
        <strain evidence="2">JN3 / isolate v23.1.3 / race Av1-4-5-6-7-8</strain>
    </source>
</reference>
<dbReference type="InParanoid" id="E5A1X0"/>
<organism evidence="2">
    <name type="scientific">Leptosphaeria maculans (strain JN3 / isolate v23.1.3 / race Av1-4-5-6-7-8)</name>
    <name type="common">Blackleg fungus</name>
    <name type="synonym">Phoma lingam</name>
    <dbReference type="NCBI Taxonomy" id="985895"/>
    <lineage>
        <taxon>Eukaryota</taxon>
        <taxon>Fungi</taxon>
        <taxon>Dikarya</taxon>
        <taxon>Ascomycota</taxon>
        <taxon>Pezizomycotina</taxon>
        <taxon>Dothideomycetes</taxon>
        <taxon>Pleosporomycetidae</taxon>
        <taxon>Pleosporales</taxon>
        <taxon>Pleosporineae</taxon>
        <taxon>Leptosphaeriaceae</taxon>
        <taxon>Plenodomus</taxon>
        <taxon>Plenodomus lingam/Leptosphaeria maculans species complex</taxon>
    </lineage>
</organism>
<gene>
    <name evidence="1" type="ORF">LEMA_uP090960.1</name>
</gene>
<proteinExistence type="predicted"/>
<keyword evidence="2" id="KW-1185">Reference proteome</keyword>
<dbReference type="HOGENOM" id="CLU_2812864_0_0_1"/>
<accession>E5A1X0</accession>
<evidence type="ECO:0000313" key="2">
    <source>
        <dbReference type="Proteomes" id="UP000002668"/>
    </source>
</evidence>